<dbReference type="Proteomes" id="UP000554286">
    <property type="component" value="Unassembled WGS sequence"/>
</dbReference>
<keyword evidence="3" id="KW-1185">Reference proteome</keyword>
<dbReference type="AlphaFoldDB" id="A0A7W6RDQ7"/>
<accession>A0A7W6RDQ7</accession>
<evidence type="ECO:0000313" key="3">
    <source>
        <dbReference type="Proteomes" id="UP000554286"/>
    </source>
</evidence>
<comment type="caution">
    <text evidence="2">The sequence shown here is derived from an EMBL/GenBank/DDBJ whole genome shotgun (WGS) entry which is preliminary data.</text>
</comment>
<name>A0A7W6RDQ7_9PROT</name>
<dbReference type="EMBL" id="JACIGK010000016">
    <property type="protein sequence ID" value="MBB4266679.1"/>
    <property type="molecule type" value="Genomic_DNA"/>
</dbReference>
<dbReference type="RefSeq" id="WP_184045343.1">
    <property type="nucleotide sequence ID" value="NZ_JACIGK010000016.1"/>
</dbReference>
<dbReference type="InterPro" id="IPR013383">
    <property type="entry name" value="CRISPR-assoc_prot_DxTHG_CS"/>
</dbReference>
<organism evidence="2 3">
    <name type="scientific">Roseospira visakhapatnamensis</name>
    <dbReference type="NCBI Taxonomy" id="390880"/>
    <lineage>
        <taxon>Bacteria</taxon>
        <taxon>Pseudomonadati</taxon>
        <taxon>Pseudomonadota</taxon>
        <taxon>Alphaproteobacteria</taxon>
        <taxon>Rhodospirillales</taxon>
        <taxon>Rhodospirillaceae</taxon>
        <taxon>Roseospira</taxon>
    </lineage>
</organism>
<gene>
    <name evidence="2" type="ORF">GGD89_002312</name>
</gene>
<sequence>MHETVARLISFVGTGNYQPVTYQWRDDPTVRVTTNLMTDALAQLLMPAEVVCLATRQAEDKWRADLDQRISTAIGIMPRFSIIPTGQTERELWDIFDICREELSPAAQSGPFYLDITHGFRHQPLIAGAVSAFRTLTQKPQDTGHNPVHLVYGAFEAKDENGVAPIFDVTSFLDIVDWAQAIMMFLRTGRGTDLVDLTKQADQDMRPGMSSDGLTPALAGLADPLNAFATDLATIRTGSLLLGSDGSDSAAKRLRDAIDRIETGGVRQAALASILGRLRAMADELSLPPGVSTLAGPDAHAVTVNLARRYLEMDRYMEAATTATEGLTSLAGKPNAGKPGPDFGKSARDKAQKRVNAYRKAAGFEDSDIRNDLSHGGFRKEPSAGQEIADSVTRFVDAFSTLTADTLSAAVSPNPSSAVFLNISNHPLTNWDPAQTQAAQALAPNLAELGFPDVPPDADEDDICTLVDDLDARVLPETTHAMVQGEFTLTFALVRRLQKRRITCLAATTERDVETEADGGRRYRFTFRRFRAYGSLA</sequence>
<evidence type="ECO:0000256" key="1">
    <source>
        <dbReference type="SAM" id="MobiDB-lite"/>
    </source>
</evidence>
<evidence type="ECO:0000313" key="2">
    <source>
        <dbReference type="EMBL" id="MBB4266679.1"/>
    </source>
</evidence>
<dbReference type="NCBIfam" id="TIGR02549">
    <property type="entry name" value="CRISPR_DxTHG"/>
    <property type="match status" value="1"/>
</dbReference>
<proteinExistence type="predicted"/>
<protein>
    <submittedName>
        <fullName evidence="2">CRISPR-associated protein Csx16</fullName>
    </submittedName>
</protein>
<feature type="region of interest" description="Disordered" evidence="1">
    <location>
        <begin position="328"/>
        <end position="349"/>
    </location>
</feature>
<reference evidence="2 3" key="1">
    <citation type="submission" date="2020-08" db="EMBL/GenBank/DDBJ databases">
        <title>Genome sequencing of Purple Non-Sulfur Bacteria from various extreme environments.</title>
        <authorList>
            <person name="Mayer M."/>
        </authorList>
    </citation>
    <scope>NUCLEOTIDE SEQUENCE [LARGE SCALE GENOMIC DNA]</scope>
    <source>
        <strain evidence="2 3">JA131</strain>
    </source>
</reference>